<dbReference type="Proteomes" id="UP000295765">
    <property type="component" value="Unassembled WGS sequence"/>
</dbReference>
<evidence type="ECO:0000313" key="3">
    <source>
        <dbReference type="Proteomes" id="UP000295765"/>
    </source>
</evidence>
<protein>
    <recommendedName>
        <fullName evidence="1">Helix-turn-helix domain-containing protein</fullName>
    </recommendedName>
</protein>
<dbReference type="EMBL" id="SLWY01000002">
    <property type="protein sequence ID" value="TCO83517.1"/>
    <property type="molecule type" value="Genomic_DNA"/>
</dbReference>
<gene>
    <name evidence="2" type="ORF">EV699_102224</name>
</gene>
<accession>A0A4R2LFG3</accession>
<dbReference type="RefSeq" id="WP_132538514.1">
    <property type="nucleotide sequence ID" value="NZ_SLWY01000002.1"/>
</dbReference>
<name>A0A4R2LFG3_9GAMM</name>
<dbReference type="Pfam" id="PF12728">
    <property type="entry name" value="HTH_17"/>
    <property type="match status" value="1"/>
</dbReference>
<evidence type="ECO:0000259" key="1">
    <source>
        <dbReference type="Pfam" id="PF12728"/>
    </source>
</evidence>
<proteinExistence type="predicted"/>
<organism evidence="2 3">
    <name type="scientific">Plasticicumulans lactativorans</name>
    <dbReference type="NCBI Taxonomy" id="1133106"/>
    <lineage>
        <taxon>Bacteria</taxon>
        <taxon>Pseudomonadati</taxon>
        <taxon>Pseudomonadota</taxon>
        <taxon>Gammaproteobacteria</taxon>
        <taxon>Candidatus Competibacteraceae</taxon>
        <taxon>Plasticicumulans</taxon>
    </lineage>
</organism>
<keyword evidence="3" id="KW-1185">Reference proteome</keyword>
<dbReference type="OrthoDB" id="8546410at2"/>
<sequence length="65" mass="6866">MPPSPDTIKPSAMYSRASAARLLGVHQHSVDAWIAAGKLHESDPGSPWPLSGADLLRFLDENGAA</sequence>
<dbReference type="InterPro" id="IPR041657">
    <property type="entry name" value="HTH_17"/>
</dbReference>
<comment type="caution">
    <text evidence="2">The sequence shown here is derived from an EMBL/GenBank/DDBJ whole genome shotgun (WGS) entry which is preliminary data.</text>
</comment>
<feature type="domain" description="Helix-turn-helix" evidence="1">
    <location>
        <begin position="14"/>
        <end position="62"/>
    </location>
</feature>
<dbReference type="AlphaFoldDB" id="A0A4R2LFG3"/>
<reference evidence="2 3" key="1">
    <citation type="submission" date="2019-03" db="EMBL/GenBank/DDBJ databases">
        <title>Genomic Encyclopedia of Type Strains, Phase IV (KMG-IV): sequencing the most valuable type-strain genomes for metagenomic binning, comparative biology and taxonomic classification.</title>
        <authorList>
            <person name="Goeker M."/>
        </authorList>
    </citation>
    <scope>NUCLEOTIDE SEQUENCE [LARGE SCALE GENOMIC DNA]</scope>
    <source>
        <strain evidence="2 3">DSM 25287</strain>
    </source>
</reference>
<evidence type="ECO:0000313" key="2">
    <source>
        <dbReference type="EMBL" id="TCO83517.1"/>
    </source>
</evidence>